<protein>
    <submittedName>
        <fullName evidence="10">Dolichyl-diphosphooligosaccharide--protein glycosyltransferase subunit Swp1</fullName>
    </submittedName>
</protein>
<evidence type="ECO:0000313" key="11">
    <source>
        <dbReference type="Proteomes" id="UP001174997"/>
    </source>
</evidence>
<evidence type="ECO:0000256" key="3">
    <source>
        <dbReference type="ARBA" id="ARBA00022729"/>
    </source>
</evidence>
<reference evidence="10" key="1">
    <citation type="submission" date="2023-06" db="EMBL/GenBank/DDBJ databases">
        <title>Genome-scale phylogeny and comparative genomics of the fungal order Sordariales.</title>
        <authorList>
            <consortium name="Lawrence Berkeley National Laboratory"/>
            <person name="Hensen N."/>
            <person name="Bonometti L."/>
            <person name="Westerberg I."/>
            <person name="Brannstrom I.O."/>
            <person name="Guillou S."/>
            <person name="Cros-Aarteil S."/>
            <person name="Calhoun S."/>
            <person name="Haridas S."/>
            <person name="Kuo A."/>
            <person name="Mondo S."/>
            <person name="Pangilinan J."/>
            <person name="Riley R."/>
            <person name="Labutti K."/>
            <person name="Andreopoulos B."/>
            <person name="Lipzen A."/>
            <person name="Chen C."/>
            <person name="Yanf M."/>
            <person name="Daum C."/>
            <person name="Ng V."/>
            <person name="Clum A."/>
            <person name="Steindorff A."/>
            <person name="Ohm R."/>
            <person name="Martin F."/>
            <person name="Silar P."/>
            <person name="Natvig D."/>
            <person name="Lalanne C."/>
            <person name="Gautier V."/>
            <person name="Ament-Velasquez S.L."/>
            <person name="Kruys A."/>
            <person name="Hutchinson M.I."/>
            <person name="Powell A.J."/>
            <person name="Barry K."/>
            <person name="Miller A.N."/>
            <person name="Grigoriev I.V."/>
            <person name="Debuchy R."/>
            <person name="Gladieux P."/>
            <person name="Thoren M.H."/>
            <person name="Johannesson H."/>
        </authorList>
    </citation>
    <scope>NUCLEOTIDE SEQUENCE</scope>
    <source>
        <strain evidence="10">CBS 307.81</strain>
    </source>
</reference>
<evidence type="ECO:0000256" key="1">
    <source>
        <dbReference type="ARBA" id="ARBA00004477"/>
    </source>
</evidence>
<evidence type="ECO:0000256" key="4">
    <source>
        <dbReference type="ARBA" id="ARBA00022824"/>
    </source>
</evidence>
<evidence type="ECO:0000256" key="6">
    <source>
        <dbReference type="ARBA" id="ARBA00023136"/>
    </source>
</evidence>
<accession>A0AA40D971</accession>
<evidence type="ECO:0000259" key="9">
    <source>
        <dbReference type="Pfam" id="PF25147"/>
    </source>
</evidence>
<dbReference type="PANTHER" id="PTHR12640:SF0">
    <property type="entry name" value="DOLICHYL-DIPHOSPHOOLIGOSACCHARIDE--PROTEIN GLYCOSYLTRANSFERASE SUBUNIT 2"/>
    <property type="match status" value="1"/>
</dbReference>
<feature type="transmembrane region" description="Helical" evidence="7">
    <location>
        <begin position="252"/>
        <end position="271"/>
    </location>
</feature>
<sequence>MRFTQSFAPALLLLAGVAQATSWGFDDGSVSVVAKRAGDAGSKERFTSKTLVTKPLSLGSTDTLKISLTAKDDGQGKRPHQAFVILKERETGLEAPFPLTVKESGKAVALITHKDLPVQFLISDKPLEASIVLGSFGSSKALNAPVFDVKLQKDPNVPLPPYEKPIRYGKKEEIHHIFRADPTSPPKMISILFALAVIATVPVLLISWVFLGANLNHLSKAIGAAPVSHATFFGSILAMEGVFFLYYTTWNLFQALPVIGAVAVVTVLSGTKALGEVQSRRLAGER</sequence>
<comment type="caution">
    <text evidence="10">The sequence shown here is derived from an EMBL/GenBank/DDBJ whole genome shotgun (WGS) entry which is preliminary data.</text>
</comment>
<evidence type="ECO:0000256" key="5">
    <source>
        <dbReference type="ARBA" id="ARBA00022989"/>
    </source>
</evidence>
<evidence type="ECO:0000256" key="2">
    <source>
        <dbReference type="ARBA" id="ARBA00022692"/>
    </source>
</evidence>
<dbReference type="Proteomes" id="UP001174997">
    <property type="component" value="Unassembled WGS sequence"/>
</dbReference>
<keyword evidence="2 7" id="KW-0812">Transmembrane</keyword>
<comment type="subcellular location">
    <subcellularLocation>
        <location evidence="1">Endoplasmic reticulum membrane</location>
        <topology evidence="1">Multi-pass membrane protein</topology>
    </subcellularLocation>
</comment>
<dbReference type="InterPro" id="IPR008814">
    <property type="entry name" value="Swp1"/>
</dbReference>
<gene>
    <name evidence="10" type="ORF">QBC41DRAFT_357168</name>
</gene>
<feature type="domain" description="Ribophorin II C-terminal" evidence="9">
    <location>
        <begin position="178"/>
        <end position="281"/>
    </location>
</feature>
<dbReference type="PANTHER" id="PTHR12640">
    <property type="entry name" value="RIBOPHORIN II"/>
    <property type="match status" value="1"/>
</dbReference>
<keyword evidence="4" id="KW-0256">Endoplasmic reticulum</keyword>
<evidence type="ECO:0000313" key="10">
    <source>
        <dbReference type="EMBL" id="KAK0667738.1"/>
    </source>
</evidence>
<keyword evidence="3 8" id="KW-0732">Signal</keyword>
<evidence type="ECO:0000256" key="8">
    <source>
        <dbReference type="SAM" id="SignalP"/>
    </source>
</evidence>
<dbReference type="InterPro" id="IPR056790">
    <property type="entry name" value="Ribophorin_II_C"/>
</dbReference>
<keyword evidence="6 7" id="KW-0472">Membrane</keyword>
<dbReference type="EMBL" id="JAULSY010000067">
    <property type="protein sequence ID" value="KAK0667738.1"/>
    <property type="molecule type" value="Genomic_DNA"/>
</dbReference>
<keyword evidence="11" id="KW-1185">Reference proteome</keyword>
<feature type="transmembrane region" description="Helical" evidence="7">
    <location>
        <begin position="223"/>
        <end position="246"/>
    </location>
</feature>
<proteinExistence type="predicted"/>
<feature type="signal peptide" evidence="8">
    <location>
        <begin position="1"/>
        <end position="20"/>
    </location>
</feature>
<dbReference type="GO" id="GO:0006487">
    <property type="term" value="P:protein N-linked glycosylation"/>
    <property type="evidence" value="ECO:0007669"/>
    <property type="project" value="TreeGrafter"/>
</dbReference>
<organism evidence="10 11">
    <name type="scientific">Cercophora samala</name>
    <dbReference type="NCBI Taxonomy" id="330535"/>
    <lineage>
        <taxon>Eukaryota</taxon>
        <taxon>Fungi</taxon>
        <taxon>Dikarya</taxon>
        <taxon>Ascomycota</taxon>
        <taxon>Pezizomycotina</taxon>
        <taxon>Sordariomycetes</taxon>
        <taxon>Sordariomycetidae</taxon>
        <taxon>Sordariales</taxon>
        <taxon>Lasiosphaeriaceae</taxon>
        <taxon>Cercophora</taxon>
    </lineage>
</organism>
<keyword evidence="5 7" id="KW-1133">Transmembrane helix</keyword>
<feature type="transmembrane region" description="Helical" evidence="7">
    <location>
        <begin position="188"/>
        <end position="211"/>
    </location>
</feature>
<feature type="chain" id="PRO_5044257840" evidence="8">
    <location>
        <begin position="21"/>
        <end position="286"/>
    </location>
</feature>
<evidence type="ECO:0000256" key="7">
    <source>
        <dbReference type="SAM" id="Phobius"/>
    </source>
</evidence>
<dbReference type="AlphaFoldDB" id="A0AA40D971"/>
<dbReference type="Pfam" id="PF25147">
    <property type="entry name" value="Ribophorin_II_C"/>
    <property type="match status" value="1"/>
</dbReference>
<name>A0AA40D971_9PEZI</name>
<dbReference type="GO" id="GO:0008250">
    <property type="term" value="C:oligosaccharyltransferase complex"/>
    <property type="evidence" value="ECO:0007669"/>
    <property type="project" value="InterPro"/>
</dbReference>